<reference evidence="6 7" key="1">
    <citation type="submission" date="2016-03" db="EMBL/GenBank/DDBJ databases">
        <title>Complete genome sequence of a novel chlorpyrifos degrading bacterium, Cupriavidus nantongensis sp. X1.</title>
        <authorList>
            <person name="Fang L."/>
        </authorList>
    </citation>
    <scope>NUCLEOTIDE SEQUENCE [LARGE SCALE GENOMIC DNA]</scope>
    <source>
        <strain evidence="6 7">X1</strain>
    </source>
</reference>
<dbReference type="Pfam" id="PF07869">
    <property type="entry name" value="DUF1656"/>
    <property type="match status" value="1"/>
</dbReference>
<dbReference type="InterPro" id="IPR012451">
    <property type="entry name" value="DUF1656"/>
</dbReference>
<keyword evidence="4 5" id="KW-0472">Membrane</keyword>
<dbReference type="EMBL" id="CP014845">
    <property type="protein sequence ID" value="AMR81321.1"/>
    <property type="molecule type" value="Genomic_DNA"/>
</dbReference>
<sequence>MLSEIDLYGVFVPGVLVLAVLAFAAATAIRMVLAALGCYRHIWHRSLFNLSLYVIVLGAVAAIFAAVPGLPS</sequence>
<feature type="transmembrane region" description="Helical" evidence="5">
    <location>
        <begin position="50"/>
        <end position="70"/>
    </location>
</feature>
<keyword evidence="2 5" id="KW-0812">Transmembrane</keyword>
<accession>A0A142JTA9</accession>
<keyword evidence="7" id="KW-1185">Reference proteome</keyword>
<gene>
    <name evidence="6" type="ORF">A2G96_26325</name>
</gene>
<evidence type="ECO:0000256" key="3">
    <source>
        <dbReference type="ARBA" id="ARBA00022989"/>
    </source>
</evidence>
<dbReference type="OrthoDB" id="7021192at2"/>
<dbReference type="STRING" id="1796606.A2G96_26325"/>
<proteinExistence type="predicted"/>
<dbReference type="KEGG" id="cnan:A2G96_26325"/>
<dbReference type="Proteomes" id="UP000075238">
    <property type="component" value="Chromosome 2"/>
</dbReference>
<evidence type="ECO:0000256" key="2">
    <source>
        <dbReference type="ARBA" id="ARBA00022692"/>
    </source>
</evidence>
<evidence type="ECO:0000256" key="1">
    <source>
        <dbReference type="ARBA" id="ARBA00022475"/>
    </source>
</evidence>
<evidence type="ECO:0000313" key="7">
    <source>
        <dbReference type="Proteomes" id="UP000075238"/>
    </source>
</evidence>
<feature type="transmembrane region" description="Helical" evidence="5">
    <location>
        <begin position="12"/>
        <end position="38"/>
    </location>
</feature>
<evidence type="ECO:0000313" key="6">
    <source>
        <dbReference type="EMBL" id="AMR81321.1"/>
    </source>
</evidence>
<dbReference type="RefSeq" id="WP_062803133.1">
    <property type="nucleotide sequence ID" value="NZ_CP014845.1"/>
</dbReference>
<evidence type="ECO:0000256" key="5">
    <source>
        <dbReference type="SAM" id="Phobius"/>
    </source>
</evidence>
<organism evidence="6 7">
    <name type="scientific">Cupriavidus nantongensis</name>
    <dbReference type="NCBI Taxonomy" id="1796606"/>
    <lineage>
        <taxon>Bacteria</taxon>
        <taxon>Pseudomonadati</taxon>
        <taxon>Pseudomonadota</taxon>
        <taxon>Betaproteobacteria</taxon>
        <taxon>Burkholderiales</taxon>
        <taxon>Burkholderiaceae</taxon>
        <taxon>Cupriavidus</taxon>
    </lineage>
</organism>
<protein>
    <recommendedName>
        <fullName evidence="8">DUF1656 domain-containing protein</fullName>
    </recommendedName>
</protein>
<evidence type="ECO:0008006" key="8">
    <source>
        <dbReference type="Google" id="ProtNLM"/>
    </source>
</evidence>
<keyword evidence="3 5" id="KW-1133">Transmembrane helix</keyword>
<evidence type="ECO:0000256" key="4">
    <source>
        <dbReference type="ARBA" id="ARBA00023136"/>
    </source>
</evidence>
<keyword evidence="1" id="KW-1003">Cell membrane</keyword>
<dbReference type="AlphaFoldDB" id="A0A142JTA9"/>
<name>A0A142JTA9_9BURK</name>